<proteinExistence type="predicted"/>
<dbReference type="Proteomes" id="UP000821866">
    <property type="component" value="Chromosome 3"/>
</dbReference>
<comment type="caution">
    <text evidence="1">The sequence shown here is derived from an EMBL/GenBank/DDBJ whole genome shotgun (WGS) entry which is preliminary data.</text>
</comment>
<sequence length="147" mass="15791">MQTLFVDPRPCQRRSTSNRILWQPWLSRILSGDPICGSPTYDVLRIADHFATTVESQGTFTICAHIAELNTVVVHLQLRADSSTKAVLASTTARLAGGKALLPSGRAHHVRLALAHEATVVLLTPSEVGVPAHGGETEGSDLWGEGF</sequence>
<evidence type="ECO:0000313" key="2">
    <source>
        <dbReference type="Proteomes" id="UP000821866"/>
    </source>
</evidence>
<reference evidence="1" key="1">
    <citation type="journal article" date="2020" name="Cell">
        <title>Large-Scale Comparative Analyses of Tick Genomes Elucidate Their Genetic Diversity and Vector Capacities.</title>
        <authorList>
            <consortium name="Tick Genome and Microbiome Consortium (TIGMIC)"/>
            <person name="Jia N."/>
            <person name="Wang J."/>
            <person name="Shi W."/>
            <person name="Du L."/>
            <person name="Sun Y."/>
            <person name="Zhan W."/>
            <person name="Jiang J.F."/>
            <person name="Wang Q."/>
            <person name="Zhang B."/>
            <person name="Ji P."/>
            <person name="Bell-Sakyi L."/>
            <person name="Cui X.M."/>
            <person name="Yuan T.T."/>
            <person name="Jiang B.G."/>
            <person name="Yang W.F."/>
            <person name="Lam T.T."/>
            <person name="Chang Q.C."/>
            <person name="Ding S.J."/>
            <person name="Wang X.J."/>
            <person name="Zhu J.G."/>
            <person name="Ruan X.D."/>
            <person name="Zhao L."/>
            <person name="Wei J.T."/>
            <person name="Ye R.Z."/>
            <person name="Que T.C."/>
            <person name="Du C.H."/>
            <person name="Zhou Y.H."/>
            <person name="Cheng J.X."/>
            <person name="Dai P.F."/>
            <person name="Guo W.B."/>
            <person name="Han X.H."/>
            <person name="Huang E.J."/>
            <person name="Li L.F."/>
            <person name="Wei W."/>
            <person name="Gao Y.C."/>
            <person name="Liu J.Z."/>
            <person name="Shao H.Z."/>
            <person name="Wang X."/>
            <person name="Wang C.C."/>
            <person name="Yang T.C."/>
            <person name="Huo Q.B."/>
            <person name="Li W."/>
            <person name="Chen H.Y."/>
            <person name="Chen S.E."/>
            <person name="Zhou L.G."/>
            <person name="Ni X.B."/>
            <person name="Tian J.H."/>
            <person name="Sheng Y."/>
            <person name="Liu T."/>
            <person name="Pan Y.S."/>
            <person name="Xia L.Y."/>
            <person name="Li J."/>
            <person name="Zhao F."/>
            <person name="Cao W.C."/>
        </authorList>
    </citation>
    <scope>NUCLEOTIDE SEQUENCE</scope>
    <source>
        <strain evidence="1">Rmic-2018</strain>
    </source>
</reference>
<name>A0A9J6ECH7_RHIMP</name>
<dbReference type="EMBL" id="JABSTU010000005">
    <property type="protein sequence ID" value="KAH8031789.1"/>
    <property type="molecule type" value="Genomic_DNA"/>
</dbReference>
<protein>
    <submittedName>
        <fullName evidence="1">Uncharacterized protein</fullName>
    </submittedName>
</protein>
<evidence type="ECO:0000313" key="1">
    <source>
        <dbReference type="EMBL" id="KAH8031789.1"/>
    </source>
</evidence>
<accession>A0A9J6ECH7</accession>
<reference evidence="1" key="2">
    <citation type="submission" date="2021-09" db="EMBL/GenBank/DDBJ databases">
        <authorList>
            <person name="Jia N."/>
            <person name="Wang J."/>
            <person name="Shi W."/>
            <person name="Du L."/>
            <person name="Sun Y."/>
            <person name="Zhan W."/>
            <person name="Jiang J."/>
            <person name="Wang Q."/>
            <person name="Zhang B."/>
            <person name="Ji P."/>
            <person name="Sakyi L.B."/>
            <person name="Cui X."/>
            <person name="Yuan T."/>
            <person name="Jiang B."/>
            <person name="Yang W."/>
            <person name="Lam T.T.-Y."/>
            <person name="Chang Q."/>
            <person name="Ding S."/>
            <person name="Wang X."/>
            <person name="Zhu J."/>
            <person name="Ruan X."/>
            <person name="Zhao L."/>
            <person name="Wei J."/>
            <person name="Que T."/>
            <person name="Du C."/>
            <person name="Cheng J."/>
            <person name="Dai P."/>
            <person name="Han X."/>
            <person name="Huang E."/>
            <person name="Gao Y."/>
            <person name="Liu J."/>
            <person name="Shao H."/>
            <person name="Ye R."/>
            <person name="Li L."/>
            <person name="Wei W."/>
            <person name="Wang X."/>
            <person name="Wang C."/>
            <person name="Huo Q."/>
            <person name="Li W."/>
            <person name="Guo W."/>
            <person name="Chen H."/>
            <person name="Chen S."/>
            <person name="Zhou L."/>
            <person name="Zhou L."/>
            <person name="Ni X."/>
            <person name="Tian J."/>
            <person name="Zhou Y."/>
            <person name="Sheng Y."/>
            <person name="Liu T."/>
            <person name="Pan Y."/>
            <person name="Xia L."/>
            <person name="Li J."/>
            <person name="Zhao F."/>
            <person name="Cao W."/>
        </authorList>
    </citation>
    <scope>NUCLEOTIDE SEQUENCE</scope>
    <source>
        <strain evidence="1">Rmic-2018</strain>
        <tissue evidence="1">Larvae</tissue>
    </source>
</reference>
<organism evidence="1 2">
    <name type="scientific">Rhipicephalus microplus</name>
    <name type="common">Cattle tick</name>
    <name type="synonym">Boophilus microplus</name>
    <dbReference type="NCBI Taxonomy" id="6941"/>
    <lineage>
        <taxon>Eukaryota</taxon>
        <taxon>Metazoa</taxon>
        <taxon>Ecdysozoa</taxon>
        <taxon>Arthropoda</taxon>
        <taxon>Chelicerata</taxon>
        <taxon>Arachnida</taxon>
        <taxon>Acari</taxon>
        <taxon>Parasitiformes</taxon>
        <taxon>Ixodida</taxon>
        <taxon>Ixodoidea</taxon>
        <taxon>Ixodidae</taxon>
        <taxon>Rhipicephalinae</taxon>
        <taxon>Rhipicephalus</taxon>
        <taxon>Boophilus</taxon>
    </lineage>
</organism>
<keyword evidence="2" id="KW-1185">Reference proteome</keyword>
<dbReference type="AlphaFoldDB" id="A0A9J6ECH7"/>
<gene>
    <name evidence="1" type="ORF">HPB51_020860</name>
</gene>